<accession>A0A1M6ZJL6</accession>
<keyword evidence="1" id="KW-0812">Transmembrane</keyword>
<keyword evidence="3" id="KW-1185">Reference proteome</keyword>
<name>A0A1M6ZJL6_9FLAO</name>
<dbReference type="RefSeq" id="WP_072969891.1">
    <property type="nucleotide sequence ID" value="NZ_FRBY01000001.1"/>
</dbReference>
<feature type="transmembrane region" description="Helical" evidence="1">
    <location>
        <begin position="25"/>
        <end position="50"/>
    </location>
</feature>
<evidence type="ECO:0000313" key="2">
    <source>
        <dbReference type="EMBL" id="SHL30711.1"/>
    </source>
</evidence>
<dbReference type="PANTHER" id="PTHR34980:SF2">
    <property type="entry name" value="INNER MEMBRANE PROTEIN YHAH-RELATED"/>
    <property type="match status" value="1"/>
</dbReference>
<keyword evidence="1" id="KW-0472">Membrane</keyword>
<dbReference type="Pfam" id="PF05656">
    <property type="entry name" value="DUF805"/>
    <property type="match status" value="1"/>
</dbReference>
<dbReference type="InterPro" id="IPR008523">
    <property type="entry name" value="DUF805"/>
</dbReference>
<dbReference type="OrthoDB" id="9812349at2"/>
<sequence length="141" mass="16419">MIEWYKKVVFKNYGNFSGRARRSEYWYFMLAQFLIFIGFVMIGSLIGLIFDSPENGFFIAYGLFVFYLLLMIIPYLAVVVRRLHDTGKSGWYYLVSFIPFVGGIWMLVLMCTEGDYGANDYGADPKNEFEEMNEIGNVELQ</sequence>
<reference evidence="3" key="1">
    <citation type="submission" date="2016-11" db="EMBL/GenBank/DDBJ databases">
        <authorList>
            <person name="Varghese N."/>
            <person name="Submissions S."/>
        </authorList>
    </citation>
    <scope>NUCLEOTIDE SEQUENCE [LARGE SCALE GENOMIC DNA]</scope>
    <source>
        <strain evidence="3">DSM 1811</strain>
    </source>
</reference>
<evidence type="ECO:0000256" key="1">
    <source>
        <dbReference type="SAM" id="Phobius"/>
    </source>
</evidence>
<keyword evidence="1" id="KW-1133">Transmembrane helix</keyword>
<evidence type="ECO:0000313" key="3">
    <source>
        <dbReference type="Proteomes" id="UP000184121"/>
    </source>
</evidence>
<dbReference type="STRING" id="29534.SAMN05444366_0298"/>
<dbReference type="GO" id="GO:0005886">
    <property type="term" value="C:plasma membrane"/>
    <property type="evidence" value="ECO:0007669"/>
    <property type="project" value="TreeGrafter"/>
</dbReference>
<organism evidence="2 3">
    <name type="scientific">Flavobacterium saccharophilum</name>
    <dbReference type="NCBI Taxonomy" id="29534"/>
    <lineage>
        <taxon>Bacteria</taxon>
        <taxon>Pseudomonadati</taxon>
        <taxon>Bacteroidota</taxon>
        <taxon>Flavobacteriia</taxon>
        <taxon>Flavobacteriales</taxon>
        <taxon>Flavobacteriaceae</taxon>
        <taxon>Flavobacterium</taxon>
    </lineage>
</organism>
<feature type="transmembrane region" description="Helical" evidence="1">
    <location>
        <begin position="90"/>
        <end position="110"/>
    </location>
</feature>
<dbReference type="Proteomes" id="UP000184121">
    <property type="component" value="Unassembled WGS sequence"/>
</dbReference>
<dbReference type="EMBL" id="FRBY01000001">
    <property type="protein sequence ID" value="SHL30711.1"/>
    <property type="molecule type" value="Genomic_DNA"/>
</dbReference>
<dbReference type="PANTHER" id="PTHR34980">
    <property type="entry name" value="INNER MEMBRANE PROTEIN-RELATED-RELATED"/>
    <property type="match status" value="1"/>
</dbReference>
<proteinExistence type="predicted"/>
<feature type="transmembrane region" description="Helical" evidence="1">
    <location>
        <begin position="56"/>
        <end position="78"/>
    </location>
</feature>
<gene>
    <name evidence="2" type="ORF">SAMN05444366_0298</name>
</gene>
<protein>
    <submittedName>
        <fullName evidence="2">Uncharacterized membrane protein YhaH, DUF805 family</fullName>
    </submittedName>
</protein>
<dbReference type="AlphaFoldDB" id="A0A1M6ZJL6"/>